<dbReference type="Gene3D" id="1.25.40.390">
    <property type="match status" value="1"/>
</dbReference>
<dbReference type="InterPro" id="IPR012944">
    <property type="entry name" value="SusD_RagB_dom"/>
</dbReference>
<protein>
    <submittedName>
        <fullName evidence="8">RagB/SusD family nutrient uptake outer membrane protein</fullName>
    </submittedName>
</protein>
<organism evidence="8 9">
    <name type="scientific">Muribaculum gordoncarteri</name>
    <dbReference type="NCBI Taxonomy" id="2530390"/>
    <lineage>
        <taxon>Bacteria</taxon>
        <taxon>Pseudomonadati</taxon>
        <taxon>Bacteroidota</taxon>
        <taxon>Bacteroidia</taxon>
        <taxon>Bacteroidales</taxon>
        <taxon>Muribaculaceae</taxon>
        <taxon>Muribaculum</taxon>
    </lineage>
</organism>
<evidence type="ECO:0000256" key="3">
    <source>
        <dbReference type="ARBA" id="ARBA00022729"/>
    </source>
</evidence>
<sequence>MIINKLKYTAIACVALGMGLSSCVDDLNIDPKNPSQLTTLTSGEQYYQVLAQVYGGLVLSGVNGGSDITVDDGGAGVYTRQLWNLQELCTDEAFVGKNWNDAGLDELDYATWSPDNHWLYEAMSRFTFQINLCNEFLRIIDEASVVANPLSADEIALMKCEARTLRALSYYHMMDLFGKGPWVTEEHAIGTTPETMTRAEMFPLVVADLEDAIKGLKPASQTIYGRVSREGALMLLAKLYLNAEVYTGTAMWQQCATACQEIVKTIPDLAPTYRYLFCGSNDKYVASQSAGGPMEILWGIPQDNSNTQTYGGTTYLGLGAYNANIDKNLQQRLGIEGTGWGGPRVRPEVPNVISARDEERYLFWTEGLSNDLSNIGDWEMPGGSGYMSMKFTYTNENDYYNTSGAIKMNTFNNADFPLFRLADTFLMLAECQLHGVSCDGQAYFDKVRDRAGMESLPLNEQNLLDERMRELYWEGHRRSDLIRFGKFTGGSYLWSWKGGIESGQSIAATRNLYAIPTQYVNTLGQNEGY</sequence>
<evidence type="ECO:0000313" key="8">
    <source>
        <dbReference type="EMBL" id="QCD36808.1"/>
    </source>
</evidence>
<dbReference type="EMBL" id="CP039393">
    <property type="protein sequence ID" value="QCD36808.1"/>
    <property type="molecule type" value="Genomic_DNA"/>
</dbReference>
<evidence type="ECO:0000256" key="6">
    <source>
        <dbReference type="SAM" id="SignalP"/>
    </source>
</evidence>
<evidence type="ECO:0000256" key="1">
    <source>
        <dbReference type="ARBA" id="ARBA00004442"/>
    </source>
</evidence>
<comment type="similarity">
    <text evidence="2">Belongs to the SusD family.</text>
</comment>
<keyword evidence="5" id="KW-0998">Cell outer membrane</keyword>
<dbReference type="GO" id="GO:0009279">
    <property type="term" value="C:cell outer membrane"/>
    <property type="evidence" value="ECO:0007669"/>
    <property type="project" value="UniProtKB-SubCell"/>
</dbReference>
<dbReference type="Gene3D" id="1.10.3780.10">
    <property type="entry name" value="SusD-like"/>
    <property type="match status" value="1"/>
</dbReference>
<reference evidence="8 9" key="1">
    <citation type="submission" date="2019-02" db="EMBL/GenBank/DDBJ databases">
        <title>Isolation and identification of novel species under the genus Muribaculum.</title>
        <authorList>
            <person name="Miyake S."/>
            <person name="Ding Y."/>
            <person name="Low A."/>
            <person name="Soh M."/>
            <person name="Seedorf H."/>
        </authorList>
    </citation>
    <scope>NUCLEOTIDE SEQUENCE [LARGE SCALE GENOMIC DNA]</scope>
    <source>
        <strain evidence="8 9">TLL-A4</strain>
    </source>
</reference>
<feature type="signal peptide" evidence="6">
    <location>
        <begin position="1"/>
        <end position="23"/>
    </location>
</feature>
<comment type="subcellular location">
    <subcellularLocation>
        <location evidence="1">Cell outer membrane</location>
    </subcellularLocation>
</comment>
<dbReference type="Proteomes" id="UP000297031">
    <property type="component" value="Chromosome"/>
</dbReference>
<dbReference type="AlphaFoldDB" id="A0A4V1D1Y3"/>
<evidence type="ECO:0000256" key="5">
    <source>
        <dbReference type="ARBA" id="ARBA00023237"/>
    </source>
</evidence>
<feature type="chain" id="PRO_5020949826" evidence="6">
    <location>
        <begin position="24"/>
        <end position="529"/>
    </location>
</feature>
<dbReference type="OrthoDB" id="5694214at2"/>
<keyword evidence="9" id="KW-1185">Reference proteome</keyword>
<dbReference type="PROSITE" id="PS51257">
    <property type="entry name" value="PROKAR_LIPOPROTEIN"/>
    <property type="match status" value="1"/>
</dbReference>
<keyword evidence="4" id="KW-0472">Membrane</keyword>
<evidence type="ECO:0000256" key="2">
    <source>
        <dbReference type="ARBA" id="ARBA00006275"/>
    </source>
</evidence>
<proteinExistence type="inferred from homology"/>
<dbReference type="KEGG" id="mgod:E7746_13440"/>
<accession>A0A4V1D1Y3</accession>
<keyword evidence="3 6" id="KW-0732">Signal</keyword>
<evidence type="ECO:0000259" key="7">
    <source>
        <dbReference type="Pfam" id="PF07980"/>
    </source>
</evidence>
<evidence type="ECO:0000256" key="4">
    <source>
        <dbReference type="ARBA" id="ARBA00023136"/>
    </source>
</evidence>
<dbReference type="Pfam" id="PF07980">
    <property type="entry name" value="SusD_RagB"/>
    <property type="match status" value="1"/>
</dbReference>
<dbReference type="InterPro" id="IPR011990">
    <property type="entry name" value="TPR-like_helical_dom_sf"/>
</dbReference>
<name>A0A4V1D1Y3_9BACT</name>
<evidence type="ECO:0000313" key="9">
    <source>
        <dbReference type="Proteomes" id="UP000297031"/>
    </source>
</evidence>
<dbReference type="SUPFAM" id="SSF48452">
    <property type="entry name" value="TPR-like"/>
    <property type="match status" value="1"/>
</dbReference>
<gene>
    <name evidence="8" type="ORF">E7746_13440</name>
</gene>
<dbReference type="Gene3D" id="1.25.40.10">
    <property type="entry name" value="Tetratricopeptide repeat domain"/>
    <property type="match status" value="1"/>
</dbReference>
<dbReference type="RefSeq" id="WP_136411135.1">
    <property type="nucleotide sequence ID" value="NZ_CP039393.1"/>
</dbReference>
<feature type="domain" description="RagB/SusD" evidence="7">
    <location>
        <begin position="384"/>
        <end position="490"/>
    </location>
</feature>